<accession>A0ABP1EZP5</accession>
<comment type="caution">
    <text evidence="2">The sequence shown here is derived from an EMBL/GenBank/DDBJ whole genome shotgun (WGS) entry which is preliminary data.</text>
</comment>
<gene>
    <name evidence="2" type="ORF">T190423A01A_50013</name>
</gene>
<reference evidence="2 3" key="1">
    <citation type="submission" date="2024-05" db="EMBL/GenBank/DDBJ databases">
        <authorList>
            <person name="Duchaud E."/>
        </authorList>
    </citation>
    <scope>NUCLEOTIDE SEQUENCE [LARGE SCALE GENOMIC DNA]</scope>
    <source>
        <strain evidence="2">Ena-SAMPLE-TAB-13-05-2024-13:56:06:370-140308</strain>
    </source>
</reference>
<evidence type="ECO:0000313" key="3">
    <source>
        <dbReference type="Proteomes" id="UP001497527"/>
    </source>
</evidence>
<dbReference type="RefSeq" id="WP_348718294.1">
    <property type="nucleotide sequence ID" value="NZ_CAXJIO010000014.1"/>
</dbReference>
<dbReference type="Proteomes" id="UP001497527">
    <property type="component" value="Unassembled WGS sequence"/>
</dbReference>
<dbReference type="EMBL" id="CAXJIO010000014">
    <property type="protein sequence ID" value="CAL2103765.1"/>
    <property type="molecule type" value="Genomic_DNA"/>
</dbReference>
<proteinExistence type="predicted"/>
<keyword evidence="1" id="KW-0812">Transmembrane</keyword>
<keyword evidence="1" id="KW-1133">Transmembrane helix</keyword>
<organism evidence="2 3">
    <name type="scientific">Tenacibaculum polynesiense</name>
    <dbReference type="NCBI Taxonomy" id="3137857"/>
    <lineage>
        <taxon>Bacteria</taxon>
        <taxon>Pseudomonadati</taxon>
        <taxon>Bacteroidota</taxon>
        <taxon>Flavobacteriia</taxon>
        <taxon>Flavobacteriales</taxon>
        <taxon>Flavobacteriaceae</taxon>
        <taxon>Tenacibaculum</taxon>
    </lineage>
</organism>
<feature type="transmembrane region" description="Helical" evidence="1">
    <location>
        <begin position="51"/>
        <end position="78"/>
    </location>
</feature>
<name>A0ABP1EZP5_9FLAO</name>
<keyword evidence="1" id="KW-0472">Membrane</keyword>
<sequence length="132" mass="14551">MELIQKNITEILALLFLIVTFLQSGIDKVTDWNGNLSFIKDHFKNSPLKNMVPLLLAVILVLELLAGALMFVGIFHLATTGNHEMALIGAELSAVTLIFLLVGQRLAKDYAGAMTLAVYFVISIFTVFLLNK</sequence>
<keyword evidence="3" id="KW-1185">Reference proteome</keyword>
<protein>
    <submittedName>
        <fullName evidence="2">DoxX family protein</fullName>
    </submittedName>
</protein>
<feature type="transmembrane region" description="Helical" evidence="1">
    <location>
        <begin position="85"/>
        <end position="104"/>
    </location>
</feature>
<feature type="transmembrane region" description="Helical" evidence="1">
    <location>
        <begin position="110"/>
        <end position="130"/>
    </location>
</feature>
<evidence type="ECO:0000256" key="1">
    <source>
        <dbReference type="SAM" id="Phobius"/>
    </source>
</evidence>
<evidence type="ECO:0000313" key="2">
    <source>
        <dbReference type="EMBL" id="CAL2103765.1"/>
    </source>
</evidence>